<feature type="compositionally biased region" description="Acidic residues" evidence="1">
    <location>
        <begin position="773"/>
        <end position="783"/>
    </location>
</feature>
<sequence length="1219" mass="123982">MKNALVKQTQEAVKRSTQLAPPPARQRLGTRARQAAAAAAATAADAEAQLAGEEDTNSEAAFFCDELHQELEHLLAGGGLAQEAAASLAAAQEALGAGRDATRLPPGDLSLPVEGELAPPPFDALVQQLFGTEANASQQPAAASTAPLPPEEAAGLAAAVRALQLHSAELESSGMLDVAGAAADSWLLPDSSSGAEAAGAIGGLPAYLQGAQLAGGGQLPFQVQQQQRQQPGPDAHYQHWPATGVGAMAAAESHDAIQEADEAPDWGALEGDAFAAPRRPALQLNLPAQRPGGEAAGGVLVSFDDDQQQQYAQQQQQAWQPGQNAWQAGGKQQQQAQQQGQVTLSDIWEGGEGGMDPWMDVADDSGPPHWQQQEQQQWQQPGQQQGPPGALRVPTFASRPCRQQLALSHSQQQHQQAGYADEGIEDEDWDEGMLEQVAALEQQALLQRQLAQPSGLPPQQEQQGKRHVPVFRNRAFQQKLPAGAWPAESIENADSDEEPGPAPAGPSQAADGGAQRVAAGAVPQLGRRGALPLAGQAAAAEQARASDDEDGGQTAGAVLPQQRPAQRAPAAAAGAAGAAGQQALLIDFSAIDVVSLRPSVLLRPQAGGRLKWRPVFDPEQLLLQPLRSALRPPPAPPTQRQPAGGSHWLAAGGHGGQAASDLLAGITAADLQDCDDWGEEEDAAAGDGAGFDGGGWDEAAWQGPADSPAQQQQQQQQQPVTISLDEPAAVAEPEYTAAAAPAATLSAPAAAAASPAALTVRFQPLVELAFDYDEGGSEPEAEPQQEQSQLAYGTSQPPSQQQAAWPSQAGSMGGWAAQPDAGGSAWQQGFGWQAPQPQDTEPVHAAAAVGDPWAGLEQAADEQGGQELEALQPAGQAEAAAAQRAEGQPASAASPAAAEAANPWAVLGGDVEDAAADGWAGGAGWFSQPAATAAEAGATAVVDMAADPPAGAYAGDGTFGGWALDVEWEDAGPAADEPPAAMAQQLQQQQQREDAFKAALSGQGPVADIEVAETATAMGGGLEWQYDEPEQATEPAAVVGAGSLAARLATLGVLDPAVPAAAAAAAGKRRHEQIGAEIIQALLEERRRARVDLQPLLQQLSSCLAHALAGGSGSGPSGSSGSGAAEAATLSAVRQACLNGGGPGVQTSMQASMQRYLVALLTAAHQHNSVAAAAVASEAEGSGAAAPAAAVAPLAAALAGKQLLLHAPGGATDIQIAAA</sequence>
<feature type="compositionally biased region" description="Low complexity" evidence="1">
    <location>
        <begin position="403"/>
        <end position="417"/>
    </location>
</feature>
<feature type="region of interest" description="Disordered" evidence="1">
    <location>
        <begin position="315"/>
        <end position="394"/>
    </location>
</feature>
<feature type="region of interest" description="Disordered" evidence="1">
    <location>
        <begin position="773"/>
        <end position="844"/>
    </location>
</feature>
<dbReference type="EMBL" id="LHPG02000024">
    <property type="protein sequence ID" value="PRW20390.1"/>
    <property type="molecule type" value="Genomic_DNA"/>
</dbReference>
<feature type="region of interest" description="Disordered" evidence="1">
    <location>
        <begin position="680"/>
        <end position="721"/>
    </location>
</feature>
<feature type="compositionally biased region" description="Low complexity" evidence="1">
    <location>
        <begin position="505"/>
        <end position="515"/>
    </location>
</feature>
<feature type="compositionally biased region" description="Low complexity" evidence="1">
    <location>
        <begin position="784"/>
        <end position="809"/>
    </location>
</feature>
<feature type="compositionally biased region" description="Polar residues" evidence="1">
    <location>
        <begin position="1"/>
        <end position="19"/>
    </location>
</feature>
<feature type="region of interest" description="Disordered" evidence="1">
    <location>
        <begin position="1"/>
        <end position="33"/>
    </location>
</feature>
<evidence type="ECO:0000313" key="2">
    <source>
        <dbReference type="EMBL" id="PRW20390.1"/>
    </source>
</evidence>
<feature type="region of interest" description="Disordered" evidence="1">
    <location>
        <begin position="628"/>
        <end position="653"/>
    </location>
</feature>
<feature type="region of interest" description="Disordered" evidence="1">
    <location>
        <begin position="491"/>
        <end position="516"/>
    </location>
</feature>
<feature type="compositionally biased region" description="Low complexity" evidence="1">
    <location>
        <begin position="315"/>
        <end position="341"/>
    </location>
</feature>
<protein>
    <submittedName>
        <fullName evidence="2">Uncharacterized protein</fullName>
    </submittedName>
</protein>
<dbReference type="OrthoDB" id="516004at2759"/>
<feature type="compositionally biased region" description="Gly residues" evidence="1">
    <location>
        <begin position="687"/>
        <end position="696"/>
    </location>
</feature>
<feature type="region of interest" description="Disordered" evidence="1">
    <location>
        <begin position="873"/>
        <end position="897"/>
    </location>
</feature>
<gene>
    <name evidence="2" type="ORF">C2E21_9022</name>
</gene>
<organism evidence="2 3">
    <name type="scientific">Chlorella sorokiniana</name>
    <name type="common">Freshwater green alga</name>
    <dbReference type="NCBI Taxonomy" id="3076"/>
    <lineage>
        <taxon>Eukaryota</taxon>
        <taxon>Viridiplantae</taxon>
        <taxon>Chlorophyta</taxon>
        <taxon>core chlorophytes</taxon>
        <taxon>Trebouxiophyceae</taxon>
        <taxon>Chlorellales</taxon>
        <taxon>Chlorellaceae</taxon>
        <taxon>Chlorella clade</taxon>
        <taxon>Chlorella</taxon>
    </lineage>
</organism>
<keyword evidence="3" id="KW-1185">Reference proteome</keyword>
<feature type="region of interest" description="Disordered" evidence="1">
    <location>
        <begin position="401"/>
        <end position="420"/>
    </location>
</feature>
<dbReference type="Proteomes" id="UP000239899">
    <property type="component" value="Unassembled WGS sequence"/>
</dbReference>
<comment type="caution">
    <text evidence="2">The sequence shown here is derived from an EMBL/GenBank/DDBJ whole genome shotgun (WGS) entry which is preliminary data.</text>
</comment>
<feature type="region of interest" description="Disordered" evidence="1">
    <location>
        <begin position="536"/>
        <end position="556"/>
    </location>
</feature>
<proteinExistence type="predicted"/>
<dbReference type="AlphaFoldDB" id="A0A2P6TCL9"/>
<feature type="compositionally biased region" description="Low complexity" evidence="1">
    <location>
        <begin position="367"/>
        <end position="389"/>
    </location>
</feature>
<reference evidence="2 3" key="1">
    <citation type="journal article" date="2018" name="Plant J.">
        <title>Genome sequences of Chlorella sorokiniana UTEX 1602 and Micractinium conductrix SAG 241.80: implications to maltose excretion by a green alga.</title>
        <authorList>
            <person name="Arriola M.B."/>
            <person name="Velmurugan N."/>
            <person name="Zhang Y."/>
            <person name="Plunkett M.H."/>
            <person name="Hondzo H."/>
            <person name="Barney B.M."/>
        </authorList>
    </citation>
    <scope>NUCLEOTIDE SEQUENCE [LARGE SCALE GENOMIC DNA]</scope>
    <source>
        <strain evidence="3">UTEX 1602</strain>
    </source>
</reference>
<evidence type="ECO:0000313" key="3">
    <source>
        <dbReference type="Proteomes" id="UP000239899"/>
    </source>
</evidence>
<accession>A0A2P6TCL9</accession>
<evidence type="ECO:0000256" key="1">
    <source>
        <dbReference type="SAM" id="MobiDB-lite"/>
    </source>
</evidence>
<name>A0A2P6TCL9_CHLSO</name>